<dbReference type="SMART" id="SM00184">
    <property type="entry name" value="RING"/>
    <property type="match status" value="1"/>
</dbReference>
<dbReference type="PANTHER" id="PTHR23041:SF78">
    <property type="entry name" value="E3 UBIQUITIN-PROTEIN LIGASE RNF4"/>
    <property type="match status" value="1"/>
</dbReference>
<feature type="domain" description="RING-type" evidence="2">
    <location>
        <begin position="67"/>
        <end position="107"/>
    </location>
</feature>
<protein>
    <recommendedName>
        <fullName evidence="2">RING-type domain-containing protein</fullName>
    </recommendedName>
</protein>
<feature type="compositionally biased region" description="Acidic residues" evidence="1">
    <location>
        <begin position="115"/>
        <end position="158"/>
    </location>
</feature>
<name>A0A6C0LES3_9ZZZZ</name>
<dbReference type="InterPro" id="IPR001841">
    <property type="entry name" value="Znf_RING"/>
</dbReference>
<sequence length="238" mass="27102">MNTVCVCNLLPAFDQVADEHQVQVADEHQVADLEQVQEDQVEEQEKKPCDIHESIANPLGSQTFGECPVCYEEMTMINVTITRCGHVMHSSCIFTALEAAPCCPMCRTQLMRDFEDDEDDDEDQDEDDEDDQDDDQDQEDDQDEDQDQDDDQDDEEHDSEVSLEKLSAKLENMGYTLTDFLSVWLSNSNLKKENPEKYNKELEDKLADDVFGILDGSIPLSSRDTRSYAAVVRENNTV</sequence>
<accession>A0A6C0LES3</accession>
<dbReference type="PANTHER" id="PTHR23041">
    <property type="entry name" value="RING FINGER DOMAIN-CONTAINING"/>
    <property type="match status" value="1"/>
</dbReference>
<feature type="region of interest" description="Disordered" evidence="1">
    <location>
        <begin position="115"/>
        <end position="160"/>
    </location>
</feature>
<organism evidence="3">
    <name type="scientific">viral metagenome</name>
    <dbReference type="NCBI Taxonomy" id="1070528"/>
    <lineage>
        <taxon>unclassified sequences</taxon>
        <taxon>metagenomes</taxon>
        <taxon>organismal metagenomes</taxon>
    </lineage>
</organism>
<evidence type="ECO:0000259" key="2">
    <source>
        <dbReference type="PROSITE" id="PS50089"/>
    </source>
</evidence>
<dbReference type="EMBL" id="MN740472">
    <property type="protein sequence ID" value="QHU28495.1"/>
    <property type="molecule type" value="Genomic_DNA"/>
</dbReference>
<dbReference type="Gene3D" id="3.30.40.10">
    <property type="entry name" value="Zinc/RING finger domain, C3HC4 (zinc finger)"/>
    <property type="match status" value="1"/>
</dbReference>
<dbReference type="PROSITE" id="PS50089">
    <property type="entry name" value="ZF_RING_2"/>
    <property type="match status" value="1"/>
</dbReference>
<dbReference type="SUPFAM" id="SSF57850">
    <property type="entry name" value="RING/U-box"/>
    <property type="match status" value="1"/>
</dbReference>
<dbReference type="AlphaFoldDB" id="A0A6C0LES3"/>
<evidence type="ECO:0000256" key="1">
    <source>
        <dbReference type="SAM" id="MobiDB-lite"/>
    </source>
</evidence>
<dbReference type="Pfam" id="PF13639">
    <property type="entry name" value="zf-RING_2"/>
    <property type="match status" value="1"/>
</dbReference>
<dbReference type="InterPro" id="IPR013083">
    <property type="entry name" value="Znf_RING/FYVE/PHD"/>
</dbReference>
<reference evidence="3" key="1">
    <citation type="journal article" date="2020" name="Nature">
        <title>Giant virus diversity and host interactions through global metagenomics.</title>
        <authorList>
            <person name="Schulz F."/>
            <person name="Roux S."/>
            <person name="Paez-Espino D."/>
            <person name="Jungbluth S."/>
            <person name="Walsh D.A."/>
            <person name="Denef V.J."/>
            <person name="McMahon K.D."/>
            <person name="Konstantinidis K.T."/>
            <person name="Eloe-Fadrosh E.A."/>
            <person name="Kyrpides N.C."/>
            <person name="Woyke T."/>
        </authorList>
    </citation>
    <scope>NUCLEOTIDE SEQUENCE</scope>
    <source>
        <strain evidence="3">GVMAG-M-3300027770-73</strain>
    </source>
</reference>
<dbReference type="InterPro" id="IPR047134">
    <property type="entry name" value="RNF4"/>
</dbReference>
<evidence type="ECO:0000313" key="3">
    <source>
        <dbReference type="EMBL" id="QHU28495.1"/>
    </source>
</evidence>
<proteinExistence type="predicted"/>